<dbReference type="PROSITE" id="PS00675">
    <property type="entry name" value="SIGMA54_INTERACT_1"/>
    <property type="match status" value="1"/>
</dbReference>
<proteinExistence type="predicted"/>
<dbReference type="Gene3D" id="1.10.8.60">
    <property type="match status" value="1"/>
</dbReference>
<dbReference type="AlphaFoldDB" id="A0AA45WPW9"/>
<reference evidence="5" key="1">
    <citation type="submission" date="2017-05" db="EMBL/GenBank/DDBJ databases">
        <authorList>
            <person name="Varghese N."/>
            <person name="Submissions S."/>
        </authorList>
    </citation>
    <scope>NUCLEOTIDE SEQUENCE</scope>
    <source>
        <strain evidence="5">DSM 45262</strain>
    </source>
</reference>
<evidence type="ECO:0000256" key="2">
    <source>
        <dbReference type="ARBA" id="ARBA00022840"/>
    </source>
</evidence>
<evidence type="ECO:0000313" key="6">
    <source>
        <dbReference type="Proteomes" id="UP001157946"/>
    </source>
</evidence>
<dbReference type="Gene3D" id="3.40.50.300">
    <property type="entry name" value="P-loop containing nucleotide triphosphate hydrolases"/>
    <property type="match status" value="1"/>
</dbReference>
<dbReference type="InterPro" id="IPR011991">
    <property type="entry name" value="ArsR-like_HTH"/>
</dbReference>
<dbReference type="Pfam" id="PF00158">
    <property type="entry name" value="Sigma54_activat"/>
    <property type="match status" value="1"/>
</dbReference>
<evidence type="ECO:0000256" key="3">
    <source>
        <dbReference type="ARBA" id="ARBA00023125"/>
    </source>
</evidence>
<dbReference type="CDD" id="cd00090">
    <property type="entry name" value="HTH_ARSR"/>
    <property type="match status" value="1"/>
</dbReference>
<dbReference type="Pfam" id="PF01978">
    <property type="entry name" value="TrmB"/>
    <property type="match status" value="1"/>
</dbReference>
<comment type="caution">
    <text evidence="5">The sequence shown here is derived from an EMBL/GenBank/DDBJ whole genome shotgun (WGS) entry which is preliminary data.</text>
</comment>
<organism evidence="5 6">
    <name type="scientific">Laceyella tengchongensis</name>
    <dbReference type="NCBI Taxonomy" id="574699"/>
    <lineage>
        <taxon>Bacteria</taxon>
        <taxon>Bacillati</taxon>
        <taxon>Bacillota</taxon>
        <taxon>Bacilli</taxon>
        <taxon>Bacillales</taxon>
        <taxon>Thermoactinomycetaceae</taxon>
        <taxon>Laceyella</taxon>
    </lineage>
</organism>
<dbReference type="InterPro" id="IPR036390">
    <property type="entry name" value="WH_DNA-bd_sf"/>
</dbReference>
<keyword evidence="3 5" id="KW-0238">DNA-binding</keyword>
<dbReference type="InterPro" id="IPR002078">
    <property type="entry name" value="Sigma_54_int"/>
</dbReference>
<dbReference type="GO" id="GO:0005524">
    <property type="term" value="F:ATP binding"/>
    <property type="evidence" value="ECO:0007669"/>
    <property type="project" value="UniProtKB-KW"/>
</dbReference>
<keyword evidence="2" id="KW-0067">ATP-binding</keyword>
<name>A0AA45WPW9_9BACL</name>
<keyword evidence="6" id="KW-1185">Reference proteome</keyword>
<sequence length="740" mass="82821">MKKLDAIHQQLNKQPAGTTAGELAKQLDLDRSTVSRYLNQLVKQGLAEKIAGRPVLYRPTQPEAPFPMQAAHSGIADLLKEALAALLYPPHGLPILLTGETGVGKTHMAQTLVQVATEAGHLSPGTPFITFNCAEYAQNPELLLAQLFGVRKGAFTGAVEDKPGLVERADRGILFLDEIHRLPPSGQEMLFSLMDQGSFRRLGETHAERTVAIRLIGATTEAPDAALLPTLMRRFSVKLTIPPLRERPPQERARLLSTFLKEEETQMGVPLTVTEECRARFLSYPCPGNIGQLKSDIQIACARAFLRQLGHRKDQVIVTINDLPTHLRQQGPVTTAIASRLKQVPSDNIYEQLLHRHALLSQQGATPLEMERELQETVNSYIRRLVTSFKPGDSQESEPPLDPQLLQLLEQTLSPWRDKLPQAAQPFPLKALALHIQAFIRQPERRPSQPVLSDLPVLPLHKKLARQIGRALEEHYRLRLPEYELDLIALFFSLDGQTDPAKQRCIATVCLTGEGAASTLESWLAKRLPPADSDVVVRSAQIDPFTRRSPGLEQLRETYDLIAIVGTVPPALTDIPYFPAWELYQPEGFRKLAHHLAKTRKPQSVQESEIPLTPERVPELILQGLLDTITHYNPKRLVRLIEQEAPRFRELFDWTPEREMGMWMHLGIYMDQLLAAQLHRTQAKVSSQSPPAPKPPTAHLTLWEGFLQQLEQDMGVRFPPAAAHELARLSAETTNRSISS</sequence>
<dbReference type="GO" id="GO:0003677">
    <property type="term" value="F:DNA binding"/>
    <property type="evidence" value="ECO:0007669"/>
    <property type="project" value="UniProtKB-KW"/>
</dbReference>
<dbReference type="PANTHER" id="PTHR32071:SF38">
    <property type="entry name" value="PSP OPERON TRANSCRIPTIONAL ACTIVATOR"/>
    <property type="match status" value="1"/>
</dbReference>
<dbReference type="InterPro" id="IPR002831">
    <property type="entry name" value="Tscrpt_reg_TrmB_N"/>
</dbReference>
<dbReference type="InterPro" id="IPR027417">
    <property type="entry name" value="P-loop_NTPase"/>
</dbReference>
<protein>
    <submittedName>
        <fullName evidence="5">Transcriptional regulator containing an AAA-type ATPase domain and a DNA-binding domain</fullName>
    </submittedName>
</protein>
<dbReference type="CDD" id="cd00009">
    <property type="entry name" value="AAA"/>
    <property type="match status" value="1"/>
</dbReference>
<dbReference type="InterPro" id="IPR003593">
    <property type="entry name" value="AAA+_ATPase"/>
</dbReference>
<dbReference type="PANTHER" id="PTHR32071">
    <property type="entry name" value="TRANSCRIPTIONAL REGULATORY PROTEIN"/>
    <property type="match status" value="1"/>
</dbReference>
<evidence type="ECO:0000259" key="4">
    <source>
        <dbReference type="PROSITE" id="PS50045"/>
    </source>
</evidence>
<dbReference type="EMBL" id="FXTU01000004">
    <property type="protein sequence ID" value="SMP23158.1"/>
    <property type="molecule type" value="Genomic_DNA"/>
</dbReference>
<dbReference type="SMART" id="SM00382">
    <property type="entry name" value="AAA"/>
    <property type="match status" value="1"/>
</dbReference>
<dbReference type="Gene3D" id="1.10.10.10">
    <property type="entry name" value="Winged helix-like DNA-binding domain superfamily/Winged helix DNA-binding domain"/>
    <property type="match status" value="1"/>
</dbReference>
<dbReference type="SUPFAM" id="SSF52540">
    <property type="entry name" value="P-loop containing nucleoside triphosphate hydrolases"/>
    <property type="match status" value="1"/>
</dbReference>
<dbReference type="InterPro" id="IPR036388">
    <property type="entry name" value="WH-like_DNA-bd_sf"/>
</dbReference>
<evidence type="ECO:0000313" key="5">
    <source>
        <dbReference type="EMBL" id="SMP23158.1"/>
    </source>
</evidence>
<dbReference type="RefSeq" id="WP_284724381.1">
    <property type="nucleotide sequence ID" value="NZ_FXTU01000004.1"/>
</dbReference>
<evidence type="ECO:0000256" key="1">
    <source>
        <dbReference type="ARBA" id="ARBA00022741"/>
    </source>
</evidence>
<keyword evidence="1" id="KW-0547">Nucleotide-binding</keyword>
<dbReference type="PROSITE" id="PS50045">
    <property type="entry name" value="SIGMA54_INTERACT_4"/>
    <property type="match status" value="1"/>
</dbReference>
<feature type="domain" description="Sigma-54 factor interaction" evidence="4">
    <location>
        <begin position="68"/>
        <end position="302"/>
    </location>
</feature>
<dbReference type="SUPFAM" id="SSF46785">
    <property type="entry name" value="Winged helix' DNA-binding domain"/>
    <property type="match status" value="1"/>
</dbReference>
<dbReference type="GO" id="GO:0006355">
    <property type="term" value="P:regulation of DNA-templated transcription"/>
    <property type="evidence" value="ECO:0007669"/>
    <property type="project" value="InterPro"/>
</dbReference>
<accession>A0AA45WPW9</accession>
<dbReference type="Proteomes" id="UP001157946">
    <property type="component" value="Unassembled WGS sequence"/>
</dbReference>
<gene>
    <name evidence="5" type="ORF">SAMN06265361_104168</name>
</gene>
<dbReference type="InterPro" id="IPR025662">
    <property type="entry name" value="Sigma_54_int_dom_ATP-bd_1"/>
</dbReference>